<dbReference type="CDD" id="cd00840">
    <property type="entry name" value="MPP_Mre11_N"/>
    <property type="match status" value="1"/>
</dbReference>
<dbReference type="EMBL" id="MDJD01000048">
    <property type="protein sequence ID" value="OEK07340.1"/>
    <property type="molecule type" value="Genomic_DNA"/>
</dbReference>
<dbReference type="InterPro" id="IPR004843">
    <property type="entry name" value="Calcineurin-like_PHP"/>
</dbReference>
<dbReference type="InterPro" id="IPR029052">
    <property type="entry name" value="Metallo-depent_PP-like"/>
</dbReference>
<evidence type="ECO:0000256" key="6">
    <source>
        <dbReference type="ARBA" id="ARBA00022839"/>
    </source>
</evidence>
<keyword evidence="7" id="KW-0255">Endonuclease</keyword>
<dbReference type="PANTHER" id="PTHR30337">
    <property type="entry name" value="COMPONENT OF ATP-DEPENDENT DSDNA EXONUCLEASE"/>
    <property type="match status" value="1"/>
</dbReference>
<dbReference type="SUPFAM" id="SSF56300">
    <property type="entry name" value="Metallo-dependent phosphatases"/>
    <property type="match status" value="1"/>
</dbReference>
<dbReference type="Proteomes" id="UP000095713">
    <property type="component" value="Unassembled WGS sequence"/>
</dbReference>
<sequence length="402" mass="45217">MKLLHTADWHLGHRLHEHSQQEEQQLFLEWLTTQIDTLQIDILLISGDIYDTGVPSTVSQKMYYDFLINLQKTNCSHVVITGGNHDAPGTINAPKALLQALSIHVVGKATEDIADEVFELTVREEQVIVAAVPYLRDQDIRRAVAGETFDQITDRYKTALVNHYTEAATYCKTLQKENTPIIAMGHLFAIGGSTSDSEQNIYVGTLGHIGAEDFPETFDYVALGHLHRPQIVGEYNHIRYSGSPNILSFSEIGYDKKIVVLETQKDTIKQIEEVTIPEFRKVLRVKGTVEACIQKLQEIDTSTAILTTWIEIVLDTTSGMPVDNSEIAKVAETLNLEVLKVTVKNERTIKGLEQLIDYSQSVKELSPVEVFKKKCEEQEVDLAEHPELLDAFQEIIQIVKAH</sequence>
<reference evidence="10 11" key="1">
    <citation type="submission" date="2016-05" db="EMBL/GenBank/DDBJ databases">
        <title>Draft Genome Sequence of Algibacter sp. Strain SK-16 Isolated from the Surface Water of Aburatsubo Inlet.</title>
        <authorList>
            <person name="Wong S.-K."/>
            <person name="Yoshizawa S."/>
            <person name="Nakajima Y."/>
            <person name="Ogura Y."/>
            <person name="Tetsuya H."/>
            <person name="Hamasaki K."/>
        </authorList>
    </citation>
    <scope>NUCLEOTIDE SEQUENCE [LARGE SCALE GENOMIC DNA]</scope>
    <source>
        <strain evidence="10 11">SK-16</strain>
    </source>
</reference>
<dbReference type="Gene3D" id="3.60.21.10">
    <property type="match status" value="1"/>
</dbReference>
<dbReference type="RefSeq" id="WP_069830829.1">
    <property type="nucleotide sequence ID" value="NZ_MDJD01000048.1"/>
</dbReference>
<keyword evidence="5 7" id="KW-0378">Hydrolase</keyword>
<evidence type="ECO:0000256" key="7">
    <source>
        <dbReference type="RuleBase" id="RU363069"/>
    </source>
</evidence>
<evidence type="ECO:0000313" key="10">
    <source>
        <dbReference type="EMBL" id="OEK07340.1"/>
    </source>
</evidence>
<evidence type="ECO:0000259" key="8">
    <source>
        <dbReference type="Pfam" id="PF00149"/>
    </source>
</evidence>
<comment type="caution">
    <text evidence="10">The sequence shown here is derived from an EMBL/GenBank/DDBJ whole genome shotgun (WGS) entry which is preliminary data.</text>
</comment>
<protein>
    <recommendedName>
        <fullName evidence="3 7">Nuclease SbcCD subunit D</fullName>
    </recommendedName>
</protein>
<keyword evidence="7" id="KW-0235">DNA replication</keyword>
<dbReference type="GO" id="GO:0008408">
    <property type="term" value="F:3'-5' exonuclease activity"/>
    <property type="evidence" value="ECO:0007669"/>
    <property type="project" value="InterPro"/>
</dbReference>
<accession>A0A1E5T7K5</accession>
<gene>
    <name evidence="7" type="primary">sbcD</name>
    <name evidence="10" type="ORF">A8C32_18055</name>
</gene>
<dbReference type="GO" id="GO:0006260">
    <property type="term" value="P:DNA replication"/>
    <property type="evidence" value="ECO:0007669"/>
    <property type="project" value="UniProtKB-KW"/>
</dbReference>
<dbReference type="InterPro" id="IPR004593">
    <property type="entry name" value="SbcD"/>
</dbReference>
<evidence type="ECO:0000256" key="3">
    <source>
        <dbReference type="ARBA" id="ARBA00013365"/>
    </source>
</evidence>
<keyword evidence="7" id="KW-0233">DNA recombination</keyword>
<keyword evidence="4 7" id="KW-0540">Nuclease</keyword>
<evidence type="ECO:0000256" key="5">
    <source>
        <dbReference type="ARBA" id="ARBA00022801"/>
    </source>
</evidence>
<dbReference type="NCBIfam" id="TIGR00619">
    <property type="entry name" value="sbcd"/>
    <property type="match status" value="1"/>
</dbReference>
<evidence type="ECO:0000256" key="4">
    <source>
        <dbReference type="ARBA" id="ARBA00022722"/>
    </source>
</evidence>
<comment type="function">
    <text evidence="7">SbcCD cleaves DNA hairpin structures. These structures can inhibit DNA replication and are intermediates in certain DNA recombination reactions. The complex acts as a 3'-&gt;5' double strand exonuclease that can open hairpins. It also has a 5' single-strand endonuclease activity.</text>
</comment>
<evidence type="ECO:0000256" key="1">
    <source>
        <dbReference type="ARBA" id="ARBA00010555"/>
    </source>
</evidence>
<comment type="similarity">
    <text evidence="1 7">Belongs to the SbcD family.</text>
</comment>
<dbReference type="OrthoDB" id="9773856at2"/>
<dbReference type="GO" id="GO:0006310">
    <property type="term" value="P:DNA recombination"/>
    <property type="evidence" value="ECO:0007669"/>
    <property type="project" value="UniProtKB-KW"/>
</dbReference>
<dbReference type="InterPro" id="IPR050535">
    <property type="entry name" value="DNA_Repair-Maintenance_Comp"/>
</dbReference>
<comment type="subunit">
    <text evidence="2 7">Heterodimer of SbcC and SbcD.</text>
</comment>
<keyword evidence="11" id="KW-1185">Reference proteome</keyword>
<evidence type="ECO:0000313" key="11">
    <source>
        <dbReference type="Proteomes" id="UP000095713"/>
    </source>
</evidence>
<name>A0A1E5T7K5_9FLAO</name>
<evidence type="ECO:0000259" key="9">
    <source>
        <dbReference type="Pfam" id="PF12320"/>
    </source>
</evidence>
<feature type="domain" description="Nuclease SbcCD subunit D C-terminal" evidence="9">
    <location>
        <begin position="279"/>
        <end position="378"/>
    </location>
</feature>
<evidence type="ECO:0000256" key="2">
    <source>
        <dbReference type="ARBA" id="ARBA00011322"/>
    </source>
</evidence>
<keyword evidence="6 7" id="KW-0269">Exonuclease</keyword>
<proteinExistence type="inferred from homology"/>
<dbReference type="AlphaFoldDB" id="A0A1E5T7K5"/>
<dbReference type="Pfam" id="PF12320">
    <property type="entry name" value="SbcD_C"/>
    <property type="match status" value="1"/>
</dbReference>
<dbReference type="STRING" id="1849968.A8C32_18055"/>
<dbReference type="Pfam" id="PF00149">
    <property type="entry name" value="Metallophos"/>
    <property type="match status" value="1"/>
</dbReference>
<dbReference type="PANTHER" id="PTHR30337:SF0">
    <property type="entry name" value="NUCLEASE SBCCD SUBUNIT D"/>
    <property type="match status" value="1"/>
</dbReference>
<feature type="domain" description="Calcineurin-like phosphoesterase" evidence="8">
    <location>
        <begin position="1"/>
        <end position="229"/>
    </location>
</feature>
<dbReference type="GO" id="GO:0004519">
    <property type="term" value="F:endonuclease activity"/>
    <property type="evidence" value="ECO:0007669"/>
    <property type="project" value="UniProtKB-KW"/>
</dbReference>
<dbReference type="InterPro" id="IPR026843">
    <property type="entry name" value="SbcD_C"/>
</dbReference>
<organism evidence="10 11">
    <name type="scientific">Flavivirga aquatica</name>
    <dbReference type="NCBI Taxonomy" id="1849968"/>
    <lineage>
        <taxon>Bacteria</taxon>
        <taxon>Pseudomonadati</taxon>
        <taxon>Bacteroidota</taxon>
        <taxon>Flavobacteriia</taxon>
        <taxon>Flavobacteriales</taxon>
        <taxon>Flavobacteriaceae</taxon>
        <taxon>Flavivirga</taxon>
    </lineage>
</organism>
<dbReference type="InterPro" id="IPR041796">
    <property type="entry name" value="Mre11_N"/>
</dbReference>